<keyword evidence="8" id="KW-1185">Reference proteome</keyword>
<dbReference type="InParanoid" id="D9PZ02"/>
<feature type="domain" description="ABC transmembrane type-1" evidence="6">
    <location>
        <begin position="101"/>
        <end position="316"/>
    </location>
</feature>
<evidence type="ECO:0000256" key="1">
    <source>
        <dbReference type="ARBA" id="ARBA00004141"/>
    </source>
</evidence>
<reference evidence="7" key="1">
    <citation type="journal article" date="2010" name="Appl. Environ. Microbiol.">
        <title>The genome sequence of the crenarchaeon Acidilobus saccharovorans supports a new order, Acidilobales, and suggests an important ecological role in terrestrial acidic hot springs.</title>
        <authorList>
            <person name="Mardanov A.V."/>
            <person name="Svetlitchnyi V.A."/>
            <person name="Beletsky A.V."/>
            <person name="Prokofeva M.I."/>
            <person name="Bonch-Osmolovskaya E.A."/>
            <person name="Ravin N.V."/>
            <person name="Skryabin K.G."/>
        </authorList>
    </citation>
    <scope>NUCLEOTIDE SEQUENCE [LARGE SCALE GENOMIC DNA]</scope>
    <source>
        <strain evidence="7">345-15</strain>
    </source>
</reference>
<evidence type="ECO:0000313" key="7">
    <source>
        <dbReference type="EMBL" id="ADL19789.1"/>
    </source>
</evidence>
<evidence type="ECO:0000256" key="3">
    <source>
        <dbReference type="ARBA" id="ARBA00022989"/>
    </source>
</evidence>
<dbReference type="HOGENOM" id="CLU_036879_1_0_2"/>
<organism evidence="7 8">
    <name type="scientific">Acidilobus saccharovorans (strain DSM 16705 / JCM 18335 / VKM B-2471 / 345-15)</name>
    <dbReference type="NCBI Taxonomy" id="666510"/>
    <lineage>
        <taxon>Archaea</taxon>
        <taxon>Thermoproteota</taxon>
        <taxon>Thermoprotei</taxon>
        <taxon>Acidilobales</taxon>
        <taxon>Acidilobaceae</taxon>
        <taxon>Acidilobus</taxon>
    </lineage>
</organism>
<dbReference type="GO" id="GO:0055085">
    <property type="term" value="P:transmembrane transport"/>
    <property type="evidence" value="ECO:0007669"/>
    <property type="project" value="InterPro"/>
</dbReference>
<dbReference type="RefSeq" id="WP_013267301.1">
    <property type="nucleotide sequence ID" value="NC_014374.1"/>
</dbReference>
<dbReference type="PANTHER" id="PTHR43376:SF1">
    <property type="entry name" value="OLIGOPEPTIDE TRANSPORT SYSTEM PERMEASE PROTEIN"/>
    <property type="match status" value="1"/>
</dbReference>
<dbReference type="Proteomes" id="UP000000346">
    <property type="component" value="Chromosome"/>
</dbReference>
<evidence type="ECO:0000256" key="5">
    <source>
        <dbReference type="RuleBase" id="RU363032"/>
    </source>
</evidence>
<dbReference type="FunCoup" id="D9PZ02">
    <property type="interactions" value="22"/>
</dbReference>
<gene>
    <name evidence="7" type="ordered locus">ASAC_1384</name>
</gene>
<dbReference type="PANTHER" id="PTHR43376">
    <property type="entry name" value="OLIGOPEPTIDE TRANSPORT SYSTEM PERMEASE PROTEIN"/>
    <property type="match status" value="1"/>
</dbReference>
<dbReference type="KEGG" id="asc:ASAC_1384"/>
<evidence type="ECO:0000256" key="2">
    <source>
        <dbReference type="ARBA" id="ARBA00022692"/>
    </source>
</evidence>
<feature type="transmembrane region" description="Helical" evidence="5">
    <location>
        <begin position="105"/>
        <end position="128"/>
    </location>
</feature>
<dbReference type="SUPFAM" id="SSF161098">
    <property type="entry name" value="MetI-like"/>
    <property type="match status" value="1"/>
</dbReference>
<keyword evidence="5" id="KW-0813">Transport</keyword>
<keyword evidence="2 5" id="KW-0812">Transmembrane</keyword>
<dbReference type="GeneID" id="9499641"/>
<proteinExistence type="inferred from homology"/>
<dbReference type="InterPro" id="IPR000515">
    <property type="entry name" value="MetI-like"/>
</dbReference>
<dbReference type="GO" id="GO:0005886">
    <property type="term" value="C:plasma membrane"/>
    <property type="evidence" value="ECO:0007669"/>
    <property type="project" value="UniProtKB-SubCell"/>
</dbReference>
<keyword evidence="3 5" id="KW-1133">Transmembrane helix</keyword>
<feature type="transmembrane region" description="Helical" evidence="5">
    <location>
        <begin position="292"/>
        <end position="312"/>
    </location>
</feature>
<comment type="similarity">
    <text evidence="5">Belongs to the binding-protein-dependent transport system permease family.</text>
</comment>
<accession>D9PZ02</accession>
<evidence type="ECO:0000313" key="8">
    <source>
        <dbReference type="Proteomes" id="UP000000346"/>
    </source>
</evidence>
<feature type="transmembrane region" description="Helical" evidence="5">
    <location>
        <begin position="248"/>
        <end position="272"/>
    </location>
</feature>
<dbReference type="Pfam" id="PF00528">
    <property type="entry name" value="BPD_transp_1"/>
    <property type="match status" value="1"/>
</dbReference>
<comment type="subcellular location">
    <subcellularLocation>
        <location evidence="5">Cell membrane</location>
        <topology evidence="5">Multi-pass membrane protein</topology>
    </subcellularLocation>
    <subcellularLocation>
        <location evidence="1">Membrane</location>
        <topology evidence="1">Multi-pass membrane protein</topology>
    </subcellularLocation>
</comment>
<sequence>MYYLLTWFVAVTVAWIVPRLLPYNAVEITVSQMVRSLTQGSSMISPQEYKEMVNYIEGLFGANEPLWLQYVHFWEDLLHGNLGPSIAFFPATVNKVIAEALPYDLILIIPSTVVAWVIGNILGAQIGYRKTGTITDKASMIAFVAINNIPFFVLGLLLILVFAVDLHWLPATGYTFSAIPRLTWSYLPIFFRHWILPFASVTIVSLGGWVLGMRQLIINEKGSDYMNYGEALGIRPSILSRYAMKNAFLPQITGLALSLGTVVGGSYVLEFIFGYPGMGYIMGIAATDNDYLTVAGVFVVIATVVLLANYIVDILYSVLDPRVRVAEVGE</sequence>
<dbReference type="AlphaFoldDB" id="D9PZ02"/>
<dbReference type="CDD" id="cd06261">
    <property type="entry name" value="TM_PBP2"/>
    <property type="match status" value="1"/>
</dbReference>
<dbReference type="eggNOG" id="arCOG00751">
    <property type="taxonomic scope" value="Archaea"/>
</dbReference>
<feature type="transmembrane region" description="Helical" evidence="5">
    <location>
        <begin position="140"/>
        <end position="169"/>
    </location>
</feature>
<dbReference type="PROSITE" id="PS50928">
    <property type="entry name" value="ABC_TM1"/>
    <property type="match status" value="1"/>
</dbReference>
<keyword evidence="4 5" id="KW-0472">Membrane</keyword>
<protein>
    <submittedName>
        <fullName evidence="7">Sugar ABC transporter, permease protein</fullName>
    </submittedName>
</protein>
<dbReference type="STRING" id="666510.ASAC_1384"/>
<evidence type="ECO:0000256" key="4">
    <source>
        <dbReference type="ARBA" id="ARBA00023136"/>
    </source>
</evidence>
<evidence type="ECO:0000259" key="6">
    <source>
        <dbReference type="PROSITE" id="PS50928"/>
    </source>
</evidence>
<feature type="transmembrane region" description="Helical" evidence="5">
    <location>
        <begin position="189"/>
        <end position="211"/>
    </location>
</feature>
<dbReference type="InterPro" id="IPR035906">
    <property type="entry name" value="MetI-like_sf"/>
</dbReference>
<name>D9PZ02_ACIS3</name>
<dbReference type="Gene3D" id="1.10.3720.10">
    <property type="entry name" value="MetI-like"/>
    <property type="match status" value="1"/>
</dbReference>
<dbReference type="EMBL" id="CP001742">
    <property type="protein sequence ID" value="ADL19789.1"/>
    <property type="molecule type" value="Genomic_DNA"/>
</dbReference>
<dbReference type="OrthoDB" id="44105at2157"/>